<dbReference type="AlphaFoldDB" id="U1WFW4"/>
<sequence length="43" mass="5100">MRKRDAAITYGNRNREVYALLCLNESLIYMVASLKQMKFTMQK</sequence>
<evidence type="ECO:0000313" key="2">
    <source>
        <dbReference type="Proteomes" id="UP000016511"/>
    </source>
</evidence>
<evidence type="ECO:0000313" key="1">
    <source>
        <dbReference type="EMBL" id="ERI07449.1"/>
    </source>
</evidence>
<name>U1WFW4_ANEAE</name>
<keyword evidence="2" id="KW-1185">Reference proteome</keyword>
<dbReference type="Proteomes" id="UP000016511">
    <property type="component" value="Unassembled WGS sequence"/>
</dbReference>
<proteinExistence type="predicted"/>
<protein>
    <submittedName>
        <fullName evidence="1">Uncharacterized protein</fullName>
    </submittedName>
</protein>
<organism evidence="1 2">
    <name type="scientific">Aneurinibacillus aneurinilyticus ATCC 12856</name>
    <dbReference type="NCBI Taxonomy" id="649747"/>
    <lineage>
        <taxon>Bacteria</taxon>
        <taxon>Bacillati</taxon>
        <taxon>Bacillota</taxon>
        <taxon>Bacilli</taxon>
        <taxon>Bacillales</taxon>
        <taxon>Paenibacillaceae</taxon>
        <taxon>Aneurinibacillus group</taxon>
        <taxon>Aneurinibacillus</taxon>
    </lineage>
</organism>
<gene>
    <name evidence="1" type="ORF">HMPREF0083_04474</name>
</gene>
<reference evidence="1 2" key="1">
    <citation type="submission" date="2013-08" db="EMBL/GenBank/DDBJ databases">
        <authorList>
            <person name="Weinstock G."/>
            <person name="Sodergren E."/>
            <person name="Wylie T."/>
            <person name="Fulton L."/>
            <person name="Fulton R."/>
            <person name="Fronick C."/>
            <person name="O'Laughlin M."/>
            <person name="Godfrey J."/>
            <person name="Miner T."/>
            <person name="Herter B."/>
            <person name="Appelbaum E."/>
            <person name="Cordes M."/>
            <person name="Lek S."/>
            <person name="Wollam A."/>
            <person name="Pepin K.H."/>
            <person name="Palsikar V.B."/>
            <person name="Mitreva M."/>
            <person name="Wilson R.K."/>
        </authorList>
    </citation>
    <scope>NUCLEOTIDE SEQUENCE [LARGE SCALE GENOMIC DNA]</scope>
    <source>
        <strain evidence="1 2">ATCC 12856</strain>
    </source>
</reference>
<dbReference type="HOGENOM" id="CLU_3228891_0_0_9"/>
<comment type="caution">
    <text evidence="1">The sequence shown here is derived from an EMBL/GenBank/DDBJ whole genome shotgun (WGS) entry which is preliminary data.</text>
</comment>
<dbReference type="EMBL" id="AWSJ01000274">
    <property type="protein sequence ID" value="ERI07449.1"/>
    <property type="molecule type" value="Genomic_DNA"/>
</dbReference>
<accession>U1WFW4</accession>